<dbReference type="EMBL" id="LFZO01000172">
    <property type="protein sequence ID" value="KXT11941.1"/>
    <property type="molecule type" value="Genomic_DNA"/>
</dbReference>
<reference evidence="2 3" key="1">
    <citation type="submission" date="2015-07" db="EMBL/GenBank/DDBJ databases">
        <title>Comparative genomics of the Sigatoka disease complex on banana suggests a link between parallel evolutionary changes in Pseudocercospora fijiensis and Pseudocercospora eumusae and increased virulence on the banana host.</title>
        <authorList>
            <person name="Chang T.-C."/>
            <person name="Salvucci A."/>
            <person name="Crous P.W."/>
            <person name="Stergiopoulos I."/>
        </authorList>
    </citation>
    <scope>NUCLEOTIDE SEQUENCE [LARGE SCALE GENOMIC DNA]</scope>
    <source>
        <strain evidence="2 3">CBS 116634</strain>
    </source>
</reference>
<evidence type="ECO:0000256" key="1">
    <source>
        <dbReference type="SAM" id="MobiDB-lite"/>
    </source>
</evidence>
<evidence type="ECO:0000313" key="2">
    <source>
        <dbReference type="EMBL" id="KXT11941.1"/>
    </source>
</evidence>
<feature type="compositionally biased region" description="Low complexity" evidence="1">
    <location>
        <begin position="185"/>
        <end position="229"/>
    </location>
</feature>
<gene>
    <name evidence="2" type="ORF">AC579_997</name>
</gene>
<keyword evidence="3" id="KW-1185">Reference proteome</keyword>
<organism evidence="2 3">
    <name type="scientific">Pseudocercospora musae</name>
    <dbReference type="NCBI Taxonomy" id="113226"/>
    <lineage>
        <taxon>Eukaryota</taxon>
        <taxon>Fungi</taxon>
        <taxon>Dikarya</taxon>
        <taxon>Ascomycota</taxon>
        <taxon>Pezizomycotina</taxon>
        <taxon>Dothideomycetes</taxon>
        <taxon>Dothideomycetidae</taxon>
        <taxon>Mycosphaerellales</taxon>
        <taxon>Mycosphaerellaceae</taxon>
        <taxon>Pseudocercospora</taxon>
    </lineage>
</organism>
<proteinExistence type="predicted"/>
<sequence>MALETCVQSREPYRRGVSYEMREWQNLTETSLVRMPSPHCLKVTFQAYSVPSIEFHPTDTLHKTMQLGRAALEGLLASTGSLSTKNPEVIAGSYPSTSRPSTVTTHVTALLGLPVGPSSSQSLPYWIVPARTTKRISSTSETVPTFIPSRLPDWVVSVRTTITRSSTSDSTTPSLFTGLPVPMRTKSSASSTTLKTSESAYKPTSSNTTSKTSKPSYRPTSSTTTSSTPQPAVVGWVPWSVPTPSTTTVSAAPDLSPSTYCCVDSLVGYFDSFKVLGFDWVTTADKLKHEIGKCGRVTSWHFAEDVGGRKWFAIGDLPLILDIDEEDTPCLHHAIMRAGGPDVNCPLGCV</sequence>
<accession>A0A139IB13</accession>
<evidence type="ECO:0000313" key="3">
    <source>
        <dbReference type="Proteomes" id="UP000073492"/>
    </source>
</evidence>
<dbReference type="Proteomes" id="UP000073492">
    <property type="component" value="Unassembled WGS sequence"/>
</dbReference>
<name>A0A139IB13_9PEZI</name>
<feature type="compositionally biased region" description="Low complexity" evidence="1">
    <location>
        <begin position="163"/>
        <end position="174"/>
    </location>
</feature>
<comment type="caution">
    <text evidence="2">The sequence shown here is derived from an EMBL/GenBank/DDBJ whole genome shotgun (WGS) entry which is preliminary data.</text>
</comment>
<dbReference type="AlphaFoldDB" id="A0A139IB13"/>
<protein>
    <submittedName>
        <fullName evidence="2">Uncharacterized protein</fullName>
    </submittedName>
</protein>
<feature type="region of interest" description="Disordered" evidence="1">
    <location>
        <begin position="163"/>
        <end position="230"/>
    </location>
</feature>